<feature type="compositionally biased region" description="Basic and acidic residues" evidence="6">
    <location>
        <begin position="1844"/>
        <end position="1856"/>
    </location>
</feature>
<feature type="repeat" description="RCC1" evidence="5">
    <location>
        <begin position="679"/>
        <end position="727"/>
    </location>
</feature>
<dbReference type="Pfam" id="PF07645">
    <property type="entry name" value="EGF_CA"/>
    <property type="match status" value="1"/>
</dbReference>
<protein>
    <recommendedName>
        <fullName evidence="12">HYR domain-containing protein</fullName>
    </recommendedName>
</protein>
<dbReference type="SUPFAM" id="SSF50985">
    <property type="entry name" value="RCC1/BLIP-II"/>
    <property type="match status" value="2"/>
</dbReference>
<feature type="region of interest" description="Disordered" evidence="6">
    <location>
        <begin position="2412"/>
        <end position="2444"/>
    </location>
</feature>
<feature type="repeat" description="RCC1" evidence="5">
    <location>
        <begin position="571"/>
        <end position="626"/>
    </location>
</feature>
<evidence type="ECO:0000256" key="5">
    <source>
        <dbReference type="PROSITE-ProRule" id="PRU00235"/>
    </source>
</evidence>
<dbReference type="InterPro" id="IPR051210">
    <property type="entry name" value="Ub_ligase/GEF_domain"/>
</dbReference>
<feature type="repeat" description="RCC1" evidence="5">
    <location>
        <begin position="889"/>
        <end position="945"/>
    </location>
</feature>
<feature type="transmembrane region" description="Helical" evidence="7">
    <location>
        <begin position="2027"/>
        <end position="2045"/>
    </location>
</feature>
<dbReference type="InterPro" id="IPR000408">
    <property type="entry name" value="Reg_chr_condens"/>
</dbReference>
<accession>A0A0G4F642</accession>
<dbReference type="PROSITE" id="PS50825">
    <property type="entry name" value="HYR"/>
    <property type="match status" value="1"/>
</dbReference>
<dbReference type="PANTHER" id="PTHR22870">
    <property type="entry name" value="REGULATOR OF CHROMOSOME CONDENSATION"/>
    <property type="match status" value="1"/>
</dbReference>
<gene>
    <name evidence="11" type="ORF">Cvel_15217</name>
</gene>
<dbReference type="SMART" id="SM00179">
    <property type="entry name" value="EGF_CA"/>
    <property type="match status" value="1"/>
</dbReference>
<dbReference type="PROSITE" id="PS50026">
    <property type="entry name" value="EGF_3"/>
    <property type="match status" value="1"/>
</dbReference>
<feature type="compositionally biased region" description="Basic and acidic residues" evidence="6">
    <location>
        <begin position="2507"/>
        <end position="2520"/>
    </location>
</feature>
<keyword evidence="7" id="KW-1133">Transmembrane helix</keyword>
<dbReference type="InterPro" id="IPR058923">
    <property type="entry name" value="RCC1-like_dom"/>
</dbReference>
<feature type="repeat" description="RCC1" evidence="5">
    <location>
        <begin position="459"/>
        <end position="516"/>
    </location>
</feature>
<proteinExistence type="predicted"/>
<feature type="region of interest" description="Disordered" evidence="6">
    <location>
        <begin position="2472"/>
        <end position="2530"/>
    </location>
</feature>
<comment type="caution">
    <text evidence="4">Lacks conserved residue(s) required for the propagation of feature annotation.</text>
</comment>
<feature type="transmembrane region" description="Helical" evidence="7">
    <location>
        <begin position="1678"/>
        <end position="1699"/>
    </location>
</feature>
<dbReference type="InterPro" id="IPR001881">
    <property type="entry name" value="EGF-like_Ca-bd_dom"/>
</dbReference>
<dbReference type="PROSITE" id="PS01187">
    <property type="entry name" value="EGF_CA"/>
    <property type="match status" value="1"/>
</dbReference>
<dbReference type="CDD" id="cd00054">
    <property type="entry name" value="EGF_CA"/>
    <property type="match status" value="1"/>
</dbReference>
<dbReference type="InterPro" id="IPR018097">
    <property type="entry name" value="EGF_Ca-bd_CS"/>
</dbReference>
<dbReference type="VEuPathDB" id="CryptoDB:Cvel_15217"/>
<evidence type="ECO:0000256" key="6">
    <source>
        <dbReference type="SAM" id="MobiDB-lite"/>
    </source>
</evidence>
<dbReference type="EMBL" id="CDMZ01000126">
    <property type="protein sequence ID" value="CEM07384.1"/>
    <property type="molecule type" value="Genomic_DNA"/>
</dbReference>
<evidence type="ECO:0000256" key="4">
    <source>
        <dbReference type="PROSITE-ProRule" id="PRU00076"/>
    </source>
</evidence>
<feature type="compositionally biased region" description="Low complexity" evidence="6">
    <location>
        <begin position="2559"/>
        <end position="2575"/>
    </location>
</feature>
<feature type="repeat" description="RCC1" evidence="5">
    <location>
        <begin position="1054"/>
        <end position="1100"/>
    </location>
</feature>
<dbReference type="PROSITE" id="PS00010">
    <property type="entry name" value="ASX_HYDROXYL"/>
    <property type="match status" value="1"/>
</dbReference>
<dbReference type="Pfam" id="PF25390">
    <property type="entry name" value="WD40_RLD"/>
    <property type="match status" value="1"/>
</dbReference>
<feature type="repeat" description="RCC1" evidence="5">
    <location>
        <begin position="409"/>
        <end position="458"/>
    </location>
</feature>
<evidence type="ECO:0000259" key="10">
    <source>
        <dbReference type="PROSITE" id="PS50825"/>
    </source>
</evidence>
<feature type="domain" description="UBX" evidence="9">
    <location>
        <begin position="1318"/>
        <end position="1350"/>
    </location>
</feature>
<name>A0A0G4F642_9ALVE</name>
<keyword evidence="7" id="KW-0472">Membrane</keyword>
<keyword evidence="2" id="KW-0677">Repeat</keyword>
<dbReference type="SUPFAM" id="SSF57196">
    <property type="entry name" value="EGF/Laminin"/>
    <property type="match status" value="1"/>
</dbReference>
<feature type="transmembrane region" description="Helical" evidence="7">
    <location>
        <begin position="1711"/>
        <end position="1732"/>
    </location>
</feature>
<dbReference type="PANTHER" id="PTHR22870:SF408">
    <property type="entry name" value="OS09G0560450 PROTEIN"/>
    <property type="match status" value="1"/>
</dbReference>
<dbReference type="Gene3D" id="2.130.10.30">
    <property type="entry name" value="Regulator of chromosome condensation 1/beta-lactamase-inhibitor protein II"/>
    <property type="match status" value="4"/>
</dbReference>
<dbReference type="InterPro" id="IPR049883">
    <property type="entry name" value="NOTCH1_EGF-like"/>
</dbReference>
<feature type="repeat" description="RCC1" evidence="5">
    <location>
        <begin position="835"/>
        <end position="884"/>
    </location>
</feature>
<feature type="compositionally biased region" description="Basic and acidic residues" evidence="6">
    <location>
        <begin position="2599"/>
        <end position="2623"/>
    </location>
</feature>
<keyword evidence="1 4" id="KW-0245">EGF-like domain</keyword>
<keyword evidence="3" id="KW-1015">Disulfide bond</keyword>
<feature type="compositionally biased region" description="Low complexity" evidence="6">
    <location>
        <begin position="2489"/>
        <end position="2503"/>
    </location>
</feature>
<keyword evidence="7" id="KW-0812">Transmembrane</keyword>
<feature type="repeat" description="RCC1" evidence="5">
    <location>
        <begin position="517"/>
        <end position="570"/>
    </location>
</feature>
<dbReference type="Pfam" id="PF00415">
    <property type="entry name" value="RCC1"/>
    <property type="match status" value="6"/>
</dbReference>
<feature type="region of interest" description="Disordered" evidence="6">
    <location>
        <begin position="1842"/>
        <end position="1864"/>
    </location>
</feature>
<evidence type="ECO:0000313" key="11">
    <source>
        <dbReference type="EMBL" id="CEM07384.1"/>
    </source>
</evidence>
<evidence type="ECO:0000256" key="1">
    <source>
        <dbReference type="ARBA" id="ARBA00022536"/>
    </source>
</evidence>
<feature type="transmembrane region" description="Helical" evidence="7">
    <location>
        <begin position="1813"/>
        <end position="1835"/>
    </location>
</feature>
<evidence type="ECO:0000259" key="9">
    <source>
        <dbReference type="PROSITE" id="PS50033"/>
    </source>
</evidence>
<dbReference type="InterPro" id="IPR009091">
    <property type="entry name" value="RCC1/BLIP-II"/>
</dbReference>
<dbReference type="InterPro" id="IPR003410">
    <property type="entry name" value="HYR_dom"/>
</dbReference>
<feature type="repeat" description="RCC1" evidence="5">
    <location>
        <begin position="1000"/>
        <end position="1053"/>
    </location>
</feature>
<evidence type="ECO:0000256" key="7">
    <source>
        <dbReference type="SAM" id="Phobius"/>
    </source>
</evidence>
<feature type="transmembrane region" description="Helical" evidence="7">
    <location>
        <begin position="2109"/>
        <end position="2135"/>
    </location>
</feature>
<organism evidence="11">
    <name type="scientific">Chromera velia CCMP2878</name>
    <dbReference type="NCBI Taxonomy" id="1169474"/>
    <lineage>
        <taxon>Eukaryota</taxon>
        <taxon>Sar</taxon>
        <taxon>Alveolata</taxon>
        <taxon>Colpodellida</taxon>
        <taxon>Chromeraceae</taxon>
        <taxon>Chromera</taxon>
    </lineage>
</organism>
<sequence length="2803" mass="300458">MLSETCDVPVEFSSLNVSGLHPLLSRSSDGPLSVGFVAQRLDLQCPQGLVCSYRLGEGGRWRGGGECFTEMQCLGGQLVVAAGSRYLTCAAHPHDTLRTAFDLSDRFSPALKGRAETTSVEGVWLGATGDPDFADCGGSSDSFPGVWFSLSVPPSSGPVAVSLYTLAKAVIGVLSGTGCPSDSSACECKGSANYRELPFASLERGGSELYVLVRPYEWEDRGNFNLTVALSAPHSHDTLETAFHLSNRFSPALTEGMETTSVEGNWERATGDGEFGECGGSASRPGVWYRLRLPESNGRLLAVSVDTCTGTSVNTIIGVLSGAGCPSDSSVCQCEGWDGGVWDFKNSCGNGRSRVSFVERGSSEVFVVVGQRGDGSSFNLTVTVERPEVGSPSLVAQGGEHSLMGDNRGDLFVFGSNRDGQLGLEDIGNFRLPTRVPSLSDVVDVCGGSDFSLLLLGNGTVLSSGSNRYYGQLGRGSGWVWGDWSDWRPLPVEGLEGESVVGVACGGSHSAAWTEEGNLFMWGRGEDGQLGLGDRETRHNASLVSAAVLEGEAVTQVALGRMHTLIACRSGRLFSWGKNDAGQVGNGRSGDLEREASPVEVFVGTGGERVVAVAAGADHSLILTSSGKVLGFGDNEYGQLGLGSSEDIFSTPQWVEKLPEGVVEIAAGGSHSFVRVKDGRVFSFGKNENGELGLGHTTTQREPREVEGVRVERLWKGGYRSLSSLLITGGGVVGAGRNEEGQLGLGGGEGLSHRDKLSFVSLLDESGIAPLDLDECAVMAEGHCDARAICRDTVGSFVCECPQGTSSSGDGTLCVGSPSLVAQGGKHSLMVDNRGDLFVFGSNRDGQLGLEDIGNFRLPTRVPSLSDVVDVCGGGGHAFSFSLVLLGNGTVVSFGDNSFGQLGRGSGWVWGDWSDWRPLPVEGLEGERVVGVACGGSHSAAWTEEGNLFMWGRGEHGQLGLGDRETRRNASLVSAAVLEGEAVTQVALGGSHTLIACRSGRLFSWGWNFLGQLGDGRRGERETKPVEVFVGTGGERVVAVAAGQTHSLVLTSSGKVFRFGSNIGGTLGSFSSTPQPLEKLPGGAVEIAAGVSHLVVRVGDGRVFYLGRSNNDGIYGQTTTQREPREVEGVRVERLWKGGSGSLSSLLITGGGVVGAGRNEEGQLGLGEGGGLTGRDFSLVPLLMTTQCPSPAIHFQNDRGASFWRSSRASFARFFPFPFSSLDREGEGDLQGNSASRIHIKFSPPVEPRLFDVGKPEKIRVRLIDSLSRENEGTCEFTVGIIDREPPQMTCASPVPLKISRETPVLSLADPTVSDNVDLPDDVRLSFRTPNGSELQRHFSSEETLNVLVEGTDKAGNTGNCTIVVTADRCPSNADRMTVDSPCLCMENFYRSPPEEGFVCRPCDSNSQSKRGSTSSFDCLCNEGFYRDPSVPDASVCRQCILNSHSQRGATLPSQCGCVERFYFSPPETKNSEGEPIVSLVEIISHWHKVNKPLALFTSGTCEPCPPNSICSGQLLTDTQVSQVLKQSRLPKALTSREADRRWELCSDGSCGTELQHLSPLRLLEAQSLDSSQQTLKQLMAHPRPVPHGNFSLVQRWPRAVVVPCPFDGTCTSVEPGHEDLADAVSSVQRHFQDETAGTVCEEGHEGPLCSECKTGRHLLRRGTEIRCRECPDASRTIVAGVGLFLLAVALVVGYTGLVTKDNPRKDVPDFAIAAKILTVFLTALGFLANLARPAFIVFREELAERGLGVGGGEGRSSGGNPMEGGAVFLATTAQEFLDFLRSLPTIGELFSIKCLMDLLDWSTGENEAGREMLALLVPLGVVGLIGSVGLVVVLSSYCTGAKGKGEGRESRDGEQTRSTIALPPTRRNTVGMVTVPPEADAPSALPDNLGGGAGAVGAAAGPSRGANLSPLEMRSAGTVSVSPSFSDSFEWVRERFCMRLSYNRRVLGVFRWTFDRETSIWVRLLSLHQDMTPVILSTVFLWAPSIVSAPLASLRCEPLHPDLSERRLHTFPSIVCSPTVRAYTRWQGWSVGVLLAGVIGVPVWNESTRYTILNFHAVLFLLLQTLLWPYRSAALNWLETFSLIVWFCGVVILRVVTDRAILLEVRVALVLLLFLLILSFGAVCGGFIVVRFLLENVLRKRQRKGEEGQVWTCLPVPEVPWWKRVWGGIWRWVLGSFRCCRCCDGDSGQKGPSCCNCRRVGASLYRLLLLPFSFCLSVAACCCRQLRALKCCRWCMCREELRFCLQEGGHALVTMRQPSSRLAAAGGGKVGTGEMNRNRRVKGEDLVIPREPLLPSDGALFEKCEKIIDTQARRVNARLNKARQAGLGGVEGVGRTNGKDCGEALSSTPADLRLLPFIASFSFRMICLSRASMSQGSRRENNEKRFIASSCDETAEHCAIVRELLRVPHPVAPPISGDSSHDRPGQPIIPFPGLQPPAEEGGEQSVRAFGGVQPAGEGAGGKAEGREVALIDGFSPSPSPPRADSEGAAEPASASLPVAAAVEEGEGGRESEYQSEREASLSLNSLPLSDDPSLLEFAERRMRVAHAVGEHPHESRDAVASAGVGAAPSVPASVTGEAAPQGPSAVPALSEPVHQRKGKETEEKGEERKENKSTQTKEEKVRFIGGHTLSGNLLRKRRGEQQEEPSAAAVGDSQGQRGGGSSNCGWGEDDQILHQRQRQWTEEDAETADGALTDRLIAFHQDGTTERQQGALVDSLEEWLREGASEKERRCFWRMSAVGRAFFDSPSIERALRDEGIPQREFKEGVELFLHLHPAQVLQLYQCFLAAACTSFSSSSGLRRSD</sequence>
<dbReference type="GO" id="GO:0005509">
    <property type="term" value="F:calcium ion binding"/>
    <property type="evidence" value="ECO:0007669"/>
    <property type="project" value="InterPro"/>
</dbReference>
<dbReference type="InterPro" id="IPR000742">
    <property type="entry name" value="EGF"/>
</dbReference>
<dbReference type="PROSITE" id="PS50012">
    <property type="entry name" value="RCC1_3"/>
    <property type="match status" value="11"/>
</dbReference>
<feature type="repeat" description="RCC1" evidence="5">
    <location>
        <begin position="627"/>
        <end position="678"/>
    </location>
</feature>
<evidence type="ECO:0000256" key="3">
    <source>
        <dbReference type="ARBA" id="ARBA00023157"/>
    </source>
</evidence>
<feature type="domain" description="HYR" evidence="10">
    <location>
        <begin position="1282"/>
        <end position="1369"/>
    </location>
</feature>
<feature type="transmembrane region" description="Helical" evidence="7">
    <location>
        <begin position="2078"/>
        <end position="2097"/>
    </location>
</feature>
<feature type="compositionally biased region" description="Low complexity" evidence="6">
    <location>
        <begin position="2521"/>
        <end position="2530"/>
    </location>
</feature>
<reference evidence="11" key="1">
    <citation type="submission" date="2014-11" db="EMBL/GenBank/DDBJ databases">
        <authorList>
            <person name="Otto D Thomas"/>
            <person name="Naeem Raeece"/>
        </authorList>
    </citation>
    <scope>NUCLEOTIDE SEQUENCE</scope>
</reference>
<dbReference type="PROSITE" id="PS50033">
    <property type="entry name" value="UBX"/>
    <property type="match status" value="1"/>
</dbReference>
<dbReference type="PhylomeDB" id="A0A0G4F642"/>
<dbReference type="InterPro" id="IPR001012">
    <property type="entry name" value="UBX_dom"/>
</dbReference>
<evidence type="ECO:0008006" key="12">
    <source>
        <dbReference type="Google" id="ProtNLM"/>
    </source>
</evidence>
<dbReference type="InterPro" id="IPR000152">
    <property type="entry name" value="EGF-type_Asp/Asn_hydroxyl_site"/>
</dbReference>
<evidence type="ECO:0000259" key="8">
    <source>
        <dbReference type="PROSITE" id="PS50026"/>
    </source>
</evidence>
<evidence type="ECO:0000256" key="2">
    <source>
        <dbReference type="ARBA" id="ARBA00022737"/>
    </source>
</evidence>
<feature type="repeat" description="RCC1" evidence="5">
    <location>
        <begin position="946"/>
        <end position="999"/>
    </location>
</feature>
<feature type="domain" description="EGF-like" evidence="8">
    <location>
        <begin position="772"/>
        <end position="815"/>
    </location>
</feature>
<dbReference type="PRINTS" id="PR00633">
    <property type="entry name" value="RCCNDNSATION"/>
</dbReference>
<feature type="region of interest" description="Disordered" evidence="6">
    <location>
        <begin position="2550"/>
        <end position="2669"/>
    </location>
</feature>